<dbReference type="eggNOG" id="KOG1721">
    <property type="taxonomic scope" value="Eukaryota"/>
</dbReference>
<reference evidence="11" key="1">
    <citation type="submission" date="2011-07" db="EMBL/GenBank/DDBJ databases">
        <title>The Genome Sequence of Exophiala (Wangiella) dermatitidis NIH/UT8656.</title>
        <authorList>
            <consortium name="The Broad Institute Genome Sequencing Platform"/>
            <person name="Cuomo C."/>
            <person name="Wang Z."/>
            <person name="Hunicke-Smith S."/>
            <person name="Szanislo P.J."/>
            <person name="Earl A."/>
            <person name="Young S.K."/>
            <person name="Zeng Q."/>
            <person name="Gargeya S."/>
            <person name="Fitzgerald M."/>
            <person name="Haas B."/>
            <person name="Abouelleil A."/>
            <person name="Alvarado L."/>
            <person name="Arachchi H.M."/>
            <person name="Berlin A."/>
            <person name="Brown A."/>
            <person name="Chapman S.B."/>
            <person name="Chen Z."/>
            <person name="Dunbar C."/>
            <person name="Freedman E."/>
            <person name="Gearin G."/>
            <person name="Gellesch M."/>
            <person name="Goldberg J."/>
            <person name="Griggs A."/>
            <person name="Gujja S."/>
            <person name="Heiman D."/>
            <person name="Howarth C."/>
            <person name="Larson L."/>
            <person name="Lui A."/>
            <person name="MacDonald P.J.P."/>
            <person name="Montmayeur A."/>
            <person name="Murphy C."/>
            <person name="Neiman D."/>
            <person name="Pearson M."/>
            <person name="Priest M."/>
            <person name="Roberts A."/>
            <person name="Saif S."/>
            <person name="Shea T."/>
            <person name="Shenoy N."/>
            <person name="Sisk P."/>
            <person name="Stolte C."/>
            <person name="Sykes S."/>
            <person name="Wortman J."/>
            <person name="Nusbaum C."/>
            <person name="Birren B."/>
        </authorList>
    </citation>
    <scope>NUCLEOTIDE SEQUENCE</scope>
    <source>
        <strain evidence="11">NIH/UT8656</strain>
    </source>
</reference>
<dbReference type="PANTHER" id="PTHR47660:SF7">
    <property type="entry name" value="TRANSCRIPTION FACTOR WITH C2H2 AND ZN(2)-CYS(6) DNA BINDING DOMAIN (EUROFUNG)"/>
    <property type="match status" value="1"/>
</dbReference>
<dbReference type="PROSITE" id="PS00463">
    <property type="entry name" value="ZN2_CY6_FUNGAL_1"/>
    <property type="match status" value="1"/>
</dbReference>
<dbReference type="GO" id="GO:0003677">
    <property type="term" value="F:DNA binding"/>
    <property type="evidence" value="ECO:0007669"/>
    <property type="project" value="UniProtKB-KW"/>
</dbReference>
<evidence type="ECO:0000256" key="1">
    <source>
        <dbReference type="ARBA" id="ARBA00022723"/>
    </source>
</evidence>
<dbReference type="GeneID" id="20310690"/>
<protein>
    <recommendedName>
        <fullName evidence="13">C2H2-type domain-containing protein</fullName>
    </recommendedName>
</protein>
<dbReference type="PROSITE" id="PS50157">
    <property type="entry name" value="ZINC_FINGER_C2H2_2"/>
    <property type="match status" value="1"/>
</dbReference>
<evidence type="ECO:0000256" key="5">
    <source>
        <dbReference type="ARBA" id="ARBA00023163"/>
    </source>
</evidence>
<keyword evidence="6" id="KW-0539">Nucleus</keyword>
<dbReference type="Gene3D" id="4.10.240.10">
    <property type="entry name" value="Zn(2)-C6 fungal-type DNA-binding domain"/>
    <property type="match status" value="1"/>
</dbReference>
<proteinExistence type="predicted"/>
<feature type="compositionally biased region" description="Polar residues" evidence="8">
    <location>
        <begin position="298"/>
        <end position="321"/>
    </location>
</feature>
<evidence type="ECO:0000256" key="7">
    <source>
        <dbReference type="PROSITE-ProRule" id="PRU00042"/>
    </source>
</evidence>
<dbReference type="GO" id="GO:0008270">
    <property type="term" value="F:zinc ion binding"/>
    <property type="evidence" value="ECO:0007669"/>
    <property type="project" value="UniProtKB-KW"/>
</dbReference>
<dbReference type="PROSITE" id="PS50048">
    <property type="entry name" value="ZN2_CY6_FUNGAL_2"/>
    <property type="match status" value="1"/>
</dbReference>
<keyword evidence="5" id="KW-0804">Transcription</keyword>
<evidence type="ECO:0000256" key="3">
    <source>
        <dbReference type="ARBA" id="ARBA00023015"/>
    </source>
</evidence>
<dbReference type="InterPro" id="IPR001138">
    <property type="entry name" value="Zn2Cys6_DnaBD"/>
</dbReference>
<dbReference type="PANTHER" id="PTHR47660">
    <property type="entry name" value="TRANSCRIPTION FACTOR WITH C2H2 AND ZN(2)-CYS(6) DNA BINDING DOMAIN (EUROFUNG)-RELATED-RELATED"/>
    <property type="match status" value="1"/>
</dbReference>
<dbReference type="SMART" id="SM00066">
    <property type="entry name" value="GAL4"/>
    <property type="match status" value="1"/>
</dbReference>
<dbReference type="RefSeq" id="XP_009158494.1">
    <property type="nucleotide sequence ID" value="XM_009160246.1"/>
</dbReference>
<evidence type="ECO:0000313" key="11">
    <source>
        <dbReference type="EMBL" id="EHY58033.1"/>
    </source>
</evidence>
<dbReference type="CDD" id="cd00067">
    <property type="entry name" value="GAL4"/>
    <property type="match status" value="1"/>
</dbReference>
<dbReference type="SUPFAM" id="SSF57701">
    <property type="entry name" value="Zn2/Cys6 DNA-binding domain"/>
    <property type="match status" value="1"/>
</dbReference>
<dbReference type="EMBL" id="JH226134">
    <property type="protein sequence ID" value="EHY58033.1"/>
    <property type="molecule type" value="Genomic_DNA"/>
</dbReference>
<name>H6C318_EXODN</name>
<feature type="region of interest" description="Disordered" evidence="8">
    <location>
        <begin position="298"/>
        <end position="328"/>
    </location>
</feature>
<keyword evidence="4" id="KW-0238">DNA-binding</keyword>
<dbReference type="AlphaFoldDB" id="H6C318"/>
<evidence type="ECO:0000256" key="8">
    <source>
        <dbReference type="SAM" id="MobiDB-lite"/>
    </source>
</evidence>
<dbReference type="VEuPathDB" id="FungiDB:HMPREF1120_06051"/>
<evidence type="ECO:0000256" key="4">
    <source>
        <dbReference type="ARBA" id="ARBA00023125"/>
    </source>
</evidence>
<dbReference type="GO" id="GO:0000981">
    <property type="term" value="F:DNA-binding transcription factor activity, RNA polymerase II-specific"/>
    <property type="evidence" value="ECO:0007669"/>
    <property type="project" value="InterPro"/>
</dbReference>
<dbReference type="GO" id="GO:0006351">
    <property type="term" value="P:DNA-templated transcription"/>
    <property type="evidence" value="ECO:0007669"/>
    <property type="project" value="InterPro"/>
</dbReference>
<dbReference type="HOGENOM" id="CLU_003864_1_0_1"/>
<gene>
    <name evidence="11" type="ORF">HMPREF1120_06051</name>
</gene>
<sequence length="1021" mass="112240">MNERGQEKPSERSTACATCGKTFARSDTLLRHEKSHQATEDRGPVHRVTHGTFRACLACATARSRCSGGVPCGRCNVRNIECTYPNKRRKGSSPVEYAKVEGEGSKQQLLGHFSQLVFSDNESNSYTSNSHDRRSPVSTILADTVPGPNPVPSSFIQPGFASYNANNMPSSHSEQQPLDSGAINPVSGQLLQPDNYATTTVNPHFQADFGGSAPSYDYTAFDEPLNWIPPSIYPSPYDAELEQDFSFILPPLSDTTNLGTDYGVAIPLDPDAGIFQVTSNAPPELSGNQAVPTSLMTMGSPASSTSDGLNGTKANSNSTIPSDLRRKKRKASFPLEAFSRPREYKSGYSFSDSCDLPDALSTSGALEYCSQSSYDTISRLFRRLCGENALSHPFESTSFPSLQALNHSIGLYFDNFHPTHPIIHRASFGPQSHWLVVLATATIGSTFSKIPNALDMQDAFQEFLRRAIQQYADGAPDVTLDIPLAQARILNLIGMVQADREQLRSMAPRYHADLSRWCLESGVLQLPETGPELDAHGEATIDHVQSWQQWIRSESLRRIGYTAWLLDCCLGYMSNARPLCNMDDARTPLPCAESAWDAASPEACAEARQKLPKTPSLCAALETLYNTKTVDPTYSELSQTLLIHALYLRTWEVGTHIKQPLSEWVPTGKARGFLNTPSKDNFWLPLYPLYANWRNSACDCLDVLQWQASSVVAKASGIEHPVVLHLHLARIVLLTPFQEIQDLLFSLIGKVGNSSRASFYVHDGSYQPRNSAKLTQIRKITWRWLREEQHKARLAMVHAGSVFWYVRRYSATSFFEPVAVYLAALVLWTYGSYKSAALERDAAAANQRPEGGPSGPDAGAAIQPSRVERKEHPAKFIHKASTQPGNHSGPTTPQNPTLSRPGVGKQGPSAPLNPAVGDFDAPASSPPRSSDSDSDDGTSSSDEQPEFIHLDRPCDDEMIQHFVRNGHNMSGHMSNVGDICKTPQKVLLEGAKLLRTRLACWGVSREYHNILTKLAELRKAG</sequence>
<evidence type="ECO:0000313" key="12">
    <source>
        <dbReference type="Proteomes" id="UP000007304"/>
    </source>
</evidence>
<feature type="compositionally biased region" description="Polar residues" evidence="8">
    <location>
        <begin position="880"/>
        <end position="898"/>
    </location>
</feature>
<keyword evidence="3" id="KW-0805">Transcription regulation</keyword>
<dbReference type="Pfam" id="PF00172">
    <property type="entry name" value="Zn_clus"/>
    <property type="match status" value="1"/>
</dbReference>
<feature type="compositionally biased region" description="Low complexity" evidence="8">
    <location>
        <begin position="918"/>
        <end position="929"/>
    </location>
</feature>
<dbReference type="OMA" id="FRACYKC"/>
<accession>H6C318</accession>
<feature type="region of interest" description="Disordered" evidence="8">
    <location>
        <begin position="878"/>
        <end position="951"/>
    </location>
</feature>
<dbReference type="CDD" id="cd12148">
    <property type="entry name" value="fungal_TF_MHR"/>
    <property type="match status" value="1"/>
</dbReference>
<keyword evidence="7" id="KW-0863">Zinc-finger</keyword>
<evidence type="ECO:0000256" key="2">
    <source>
        <dbReference type="ARBA" id="ARBA00022833"/>
    </source>
</evidence>
<keyword evidence="1" id="KW-0479">Metal-binding</keyword>
<dbReference type="Proteomes" id="UP000007304">
    <property type="component" value="Unassembled WGS sequence"/>
</dbReference>
<dbReference type="OrthoDB" id="654211at2759"/>
<dbReference type="STRING" id="858893.H6C318"/>
<organism evidence="11 12">
    <name type="scientific">Exophiala dermatitidis (strain ATCC 34100 / CBS 525.76 / NIH/UT8656)</name>
    <name type="common">Black yeast</name>
    <name type="synonym">Wangiella dermatitidis</name>
    <dbReference type="NCBI Taxonomy" id="858893"/>
    <lineage>
        <taxon>Eukaryota</taxon>
        <taxon>Fungi</taxon>
        <taxon>Dikarya</taxon>
        <taxon>Ascomycota</taxon>
        <taxon>Pezizomycotina</taxon>
        <taxon>Eurotiomycetes</taxon>
        <taxon>Chaetothyriomycetidae</taxon>
        <taxon>Chaetothyriales</taxon>
        <taxon>Herpotrichiellaceae</taxon>
        <taxon>Exophiala</taxon>
    </lineage>
</organism>
<evidence type="ECO:0000259" key="10">
    <source>
        <dbReference type="PROSITE" id="PS50157"/>
    </source>
</evidence>
<feature type="domain" description="C2H2-type" evidence="10">
    <location>
        <begin position="14"/>
        <end position="41"/>
    </location>
</feature>
<dbReference type="Pfam" id="PF04082">
    <property type="entry name" value="Fungal_trans"/>
    <property type="match status" value="1"/>
</dbReference>
<dbReference type="Gene3D" id="3.30.160.60">
    <property type="entry name" value="Classic Zinc Finger"/>
    <property type="match status" value="1"/>
</dbReference>
<evidence type="ECO:0000256" key="6">
    <source>
        <dbReference type="ARBA" id="ARBA00023242"/>
    </source>
</evidence>
<dbReference type="InterPro" id="IPR036864">
    <property type="entry name" value="Zn2-C6_fun-type_DNA-bd_sf"/>
</dbReference>
<dbReference type="PROSITE" id="PS00028">
    <property type="entry name" value="ZINC_FINGER_C2H2_1"/>
    <property type="match status" value="1"/>
</dbReference>
<evidence type="ECO:0000259" key="9">
    <source>
        <dbReference type="PROSITE" id="PS50048"/>
    </source>
</evidence>
<feature type="domain" description="Zn(2)-C6 fungal-type" evidence="9">
    <location>
        <begin position="55"/>
        <end position="84"/>
    </location>
</feature>
<dbReference type="InterPro" id="IPR007219">
    <property type="entry name" value="XnlR_reg_dom"/>
</dbReference>
<dbReference type="InterPro" id="IPR013087">
    <property type="entry name" value="Znf_C2H2_type"/>
</dbReference>
<dbReference type="InParanoid" id="H6C318"/>
<keyword evidence="2" id="KW-0862">Zinc</keyword>
<evidence type="ECO:0008006" key="13">
    <source>
        <dbReference type="Google" id="ProtNLM"/>
    </source>
</evidence>
<keyword evidence="12" id="KW-1185">Reference proteome</keyword>